<feature type="transmembrane region" description="Helical" evidence="1">
    <location>
        <begin position="51"/>
        <end position="69"/>
    </location>
</feature>
<dbReference type="InterPro" id="IPR037997">
    <property type="entry name" value="Dgk1-like"/>
</dbReference>
<evidence type="ECO:0000313" key="4">
    <source>
        <dbReference type="Proteomes" id="UP000018208"/>
    </source>
</evidence>
<keyword evidence="2" id="KW-0548">Nucleotidyltransferase</keyword>
<reference evidence="2 3" key="1">
    <citation type="journal article" date="2014" name="PLoS Genet.">
        <title>The Genome of Spironucleus salmonicida Highlights a Fish Pathogen Adapted to Fluctuating Environments.</title>
        <authorList>
            <person name="Xu F."/>
            <person name="Jerlstrom-Hultqvist J."/>
            <person name="Einarsson E."/>
            <person name="Astvaldsson A."/>
            <person name="Svard S.G."/>
            <person name="Andersson J.O."/>
        </authorList>
    </citation>
    <scope>NUCLEOTIDE SEQUENCE</scope>
    <source>
        <strain evidence="3">ATCC 50377</strain>
    </source>
</reference>
<evidence type="ECO:0000313" key="2">
    <source>
        <dbReference type="EMBL" id="EST43091.1"/>
    </source>
</evidence>
<feature type="transmembrane region" description="Helical" evidence="1">
    <location>
        <begin position="133"/>
        <end position="152"/>
    </location>
</feature>
<keyword evidence="1" id="KW-1133">Transmembrane helix</keyword>
<reference evidence="3" key="2">
    <citation type="submission" date="2020-12" db="EMBL/GenBank/DDBJ databases">
        <title>New Spironucleus salmonicida genome in near-complete chromosomes.</title>
        <authorList>
            <person name="Xu F."/>
            <person name="Kurt Z."/>
            <person name="Jimenez-Gonzalez A."/>
            <person name="Astvaldsson A."/>
            <person name="Andersson J.O."/>
            <person name="Svard S.G."/>
        </authorList>
    </citation>
    <scope>NUCLEOTIDE SEQUENCE</scope>
    <source>
        <strain evidence="3">ATCC 50377</strain>
    </source>
</reference>
<dbReference type="EMBL" id="AUWU02000005">
    <property type="protein sequence ID" value="KAH0572923.1"/>
    <property type="molecule type" value="Genomic_DNA"/>
</dbReference>
<dbReference type="PANTHER" id="PTHR31303:SF1">
    <property type="entry name" value="CTP-DEPENDENT DIACYLGLYCEROL KINASE 1"/>
    <property type="match status" value="1"/>
</dbReference>
<keyword evidence="1" id="KW-0472">Membrane</keyword>
<dbReference type="VEuPathDB" id="GiardiaDB:SS50377_25038"/>
<dbReference type="GO" id="GO:0004143">
    <property type="term" value="F:ATP-dependent diacylglycerol kinase activity"/>
    <property type="evidence" value="ECO:0007669"/>
    <property type="project" value="InterPro"/>
</dbReference>
<proteinExistence type="predicted"/>
<feature type="transmembrane region" description="Helical" evidence="1">
    <location>
        <begin position="108"/>
        <end position="127"/>
    </location>
</feature>
<name>V6LH95_9EUKA</name>
<sequence>MNYPLYVIFILAFVQSFAIQFCPSINKFLLKVIKQVLPSQKAQQFYSEFQRKSFHLLGLAFVIVIGEYPSQHIQIAYYLCGGSIVILLLDILRVHFNIRINSPFFRSYEIDHVTGVAPLLLGISVAIYLNSSTALICLFVGDSAAAIFGILFGKHKIYQKKSIEGCIGFIGAVFIVIYQQSGATNAIISGTVGCILELFGGKFDNFLIPVGVSLFMKSIGLE</sequence>
<keyword evidence="4" id="KW-1185">Reference proteome</keyword>
<feature type="transmembrane region" description="Helical" evidence="1">
    <location>
        <begin position="6"/>
        <end position="30"/>
    </location>
</feature>
<protein>
    <submittedName>
        <fullName evidence="3">Diacylglycerol kinase (CTP)</fullName>
    </submittedName>
    <submittedName>
        <fullName evidence="2">Phosphatidate cytidylyltransferase domain-containing protein</fullName>
    </submittedName>
</protein>
<evidence type="ECO:0000313" key="3">
    <source>
        <dbReference type="EMBL" id="KAH0572923.1"/>
    </source>
</evidence>
<dbReference type="GO" id="GO:0016779">
    <property type="term" value="F:nucleotidyltransferase activity"/>
    <property type="evidence" value="ECO:0007669"/>
    <property type="project" value="UniProtKB-KW"/>
</dbReference>
<dbReference type="PANTHER" id="PTHR31303">
    <property type="entry name" value="CTP-DEPENDENT DIACYLGLYCEROL KINASE 1"/>
    <property type="match status" value="1"/>
</dbReference>
<dbReference type="Proteomes" id="UP000018208">
    <property type="component" value="Unassembled WGS sequence"/>
</dbReference>
<gene>
    <name evidence="2" type="ORF">SS50377_17248</name>
    <name evidence="3" type="ORF">SS50377_25038</name>
</gene>
<feature type="transmembrane region" description="Helical" evidence="1">
    <location>
        <begin position="75"/>
        <end position="96"/>
    </location>
</feature>
<dbReference type="AlphaFoldDB" id="V6LH95"/>
<keyword evidence="1" id="KW-0812">Transmembrane</keyword>
<accession>V6LH95</accession>
<keyword evidence="2" id="KW-0808">Transferase</keyword>
<organism evidence="2">
    <name type="scientific">Spironucleus salmonicida</name>
    <dbReference type="NCBI Taxonomy" id="348837"/>
    <lineage>
        <taxon>Eukaryota</taxon>
        <taxon>Metamonada</taxon>
        <taxon>Diplomonadida</taxon>
        <taxon>Hexamitidae</taxon>
        <taxon>Hexamitinae</taxon>
        <taxon>Spironucleus</taxon>
    </lineage>
</organism>
<keyword evidence="3" id="KW-0418">Kinase</keyword>
<dbReference type="OrthoDB" id="5673at2759"/>
<evidence type="ECO:0000256" key="1">
    <source>
        <dbReference type="SAM" id="Phobius"/>
    </source>
</evidence>
<dbReference type="EMBL" id="KI546146">
    <property type="protein sequence ID" value="EST43091.1"/>
    <property type="molecule type" value="Genomic_DNA"/>
</dbReference>